<evidence type="ECO:0000313" key="3">
    <source>
        <dbReference type="Proteomes" id="UP000799302"/>
    </source>
</evidence>
<feature type="compositionally biased region" description="Basic and acidic residues" evidence="1">
    <location>
        <begin position="86"/>
        <end position="98"/>
    </location>
</feature>
<dbReference type="AlphaFoldDB" id="A0A6A6US36"/>
<dbReference type="EMBL" id="MU004230">
    <property type="protein sequence ID" value="KAF2674283.1"/>
    <property type="molecule type" value="Genomic_DNA"/>
</dbReference>
<evidence type="ECO:0000313" key="2">
    <source>
        <dbReference type="EMBL" id="KAF2674283.1"/>
    </source>
</evidence>
<sequence>MAQRRLEQEAAAASNPSHGTFDESPDSIEDVERLVDEDEDDDDDDVVDNLDPAEVAEFFGSDDSVEGEDVGIVMKKFDRGWTPGGTEREAGKAEAARV</sequence>
<protein>
    <submittedName>
        <fullName evidence="2">Uncharacterized protein</fullName>
    </submittedName>
</protein>
<name>A0A6A6US36_9PEZI</name>
<dbReference type="Proteomes" id="UP000799302">
    <property type="component" value="Unassembled WGS sequence"/>
</dbReference>
<reference evidence="2" key="1">
    <citation type="journal article" date="2020" name="Stud. Mycol.">
        <title>101 Dothideomycetes genomes: a test case for predicting lifestyles and emergence of pathogens.</title>
        <authorList>
            <person name="Haridas S."/>
            <person name="Albert R."/>
            <person name="Binder M."/>
            <person name="Bloem J."/>
            <person name="Labutti K."/>
            <person name="Salamov A."/>
            <person name="Andreopoulos B."/>
            <person name="Baker S."/>
            <person name="Barry K."/>
            <person name="Bills G."/>
            <person name="Bluhm B."/>
            <person name="Cannon C."/>
            <person name="Castanera R."/>
            <person name="Culley D."/>
            <person name="Daum C."/>
            <person name="Ezra D."/>
            <person name="Gonzalez J."/>
            <person name="Henrissat B."/>
            <person name="Kuo A."/>
            <person name="Liang C."/>
            <person name="Lipzen A."/>
            <person name="Lutzoni F."/>
            <person name="Magnuson J."/>
            <person name="Mondo S."/>
            <person name="Nolan M."/>
            <person name="Ohm R."/>
            <person name="Pangilinan J."/>
            <person name="Park H.-J."/>
            <person name="Ramirez L."/>
            <person name="Alfaro M."/>
            <person name="Sun H."/>
            <person name="Tritt A."/>
            <person name="Yoshinaga Y."/>
            <person name="Zwiers L.-H."/>
            <person name="Turgeon B."/>
            <person name="Goodwin S."/>
            <person name="Spatafora J."/>
            <person name="Crous P."/>
            <person name="Grigoriev I."/>
        </authorList>
    </citation>
    <scope>NUCLEOTIDE SEQUENCE</scope>
    <source>
        <strain evidence="2">CBS 115976</strain>
    </source>
</reference>
<feature type="non-terminal residue" evidence="2">
    <location>
        <position position="98"/>
    </location>
</feature>
<gene>
    <name evidence="2" type="ORF">BT63DRAFT_419580</name>
</gene>
<feature type="region of interest" description="Disordered" evidence="1">
    <location>
        <begin position="1"/>
        <end position="28"/>
    </location>
</feature>
<evidence type="ECO:0000256" key="1">
    <source>
        <dbReference type="SAM" id="MobiDB-lite"/>
    </source>
</evidence>
<keyword evidence="3" id="KW-1185">Reference proteome</keyword>
<proteinExistence type="predicted"/>
<feature type="region of interest" description="Disordered" evidence="1">
    <location>
        <begin position="78"/>
        <end position="98"/>
    </location>
</feature>
<organism evidence="2 3">
    <name type="scientific">Microthyrium microscopicum</name>
    <dbReference type="NCBI Taxonomy" id="703497"/>
    <lineage>
        <taxon>Eukaryota</taxon>
        <taxon>Fungi</taxon>
        <taxon>Dikarya</taxon>
        <taxon>Ascomycota</taxon>
        <taxon>Pezizomycotina</taxon>
        <taxon>Dothideomycetes</taxon>
        <taxon>Dothideomycetes incertae sedis</taxon>
        <taxon>Microthyriales</taxon>
        <taxon>Microthyriaceae</taxon>
        <taxon>Microthyrium</taxon>
    </lineage>
</organism>
<accession>A0A6A6US36</accession>